<keyword evidence="1" id="KW-0732">Signal</keyword>
<keyword evidence="3" id="KW-1185">Reference proteome</keyword>
<sequence>MASSHFMCVLAVTITFDGCIPLTPKEFSAKSGQSSRWCVQRIGRAIVGRRHQPPRSWGENSCEGFVYTKFSSASVATFVFFQPGTERVGKAQGVPSSSTFAKARTLLRALVAVMVALVRVQRTCAKGLVPLCSLCLKIHCVFSSSRRHRRRRRVFGARYTIDFVYDCSSREENNII</sequence>
<dbReference type="EMBL" id="JBBCAQ010000036">
    <property type="protein sequence ID" value="KAK7576309.1"/>
    <property type="molecule type" value="Genomic_DNA"/>
</dbReference>
<reference evidence="2 3" key="1">
    <citation type="submission" date="2024-03" db="EMBL/GenBank/DDBJ databases">
        <title>Adaptation during the transition from Ophiocordyceps entomopathogen to insect associate is accompanied by gene loss and intensified selection.</title>
        <authorList>
            <person name="Ward C.M."/>
            <person name="Onetto C.A."/>
            <person name="Borneman A.R."/>
        </authorList>
    </citation>
    <scope>NUCLEOTIDE SEQUENCE [LARGE SCALE GENOMIC DNA]</scope>
    <source>
        <strain evidence="2">AWRI1</strain>
        <tissue evidence="2">Single Adult Female</tissue>
    </source>
</reference>
<feature type="chain" id="PRO_5042833908" description="Secreted protein" evidence="1">
    <location>
        <begin position="22"/>
        <end position="176"/>
    </location>
</feature>
<gene>
    <name evidence="2" type="ORF">V9T40_012595</name>
</gene>
<name>A0AAN9T8Z5_9HEMI</name>
<evidence type="ECO:0008006" key="4">
    <source>
        <dbReference type="Google" id="ProtNLM"/>
    </source>
</evidence>
<evidence type="ECO:0000256" key="1">
    <source>
        <dbReference type="SAM" id="SignalP"/>
    </source>
</evidence>
<dbReference type="AlphaFoldDB" id="A0AAN9T8Z5"/>
<evidence type="ECO:0000313" key="3">
    <source>
        <dbReference type="Proteomes" id="UP001367676"/>
    </source>
</evidence>
<protein>
    <recommendedName>
        <fullName evidence="4">Secreted protein</fullName>
    </recommendedName>
</protein>
<comment type="caution">
    <text evidence="2">The sequence shown here is derived from an EMBL/GenBank/DDBJ whole genome shotgun (WGS) entry which is preliminary data.</text>
</comment>
<accession>A0AAN9T8Z5</accession>
<organism evidence="2 3">
    <name type="scientific">Parthenolecanium corni</name>
    <dbReference type="NCBI Taxonomy" id="536013"/>
    <lineage>
        <taxon>Eukaryota</taxon>
        <taxon>Metazoa</taxon>
        <taxon>Ecdysozoa</taxon>
        <taxon>Arthropoda</taxon>
        <taxon>Hexapoda</taxon>
        <taxon>Insecta</taxon>
        <taxon>Pterygota</taxon>
        <taxon>Neoptera</taxon>
        <taxon>Paraneoptera</taxon>
        <taxon>Hemiptera</taxon>
        <taxon>Sternorrhyncha</taxon>
        <taxon>Coccoidea</taxon>
        <taxon>Coccidae</taxon>
        <taxon>Parthenolecanium</taxon>
    </lineage>
</organism>
<feature type="signal peptide" evidence="1">
    <location>
        <begin position="1"/>
        <end position="21"/>
    </location>
</feature>
<dbReference type="Proteomes" id="UP001367676">
    <property type="component" value="Unassembled WGS sequence"/>
</dbReference>
<proteinExistence type="predicted"/>
<evidence type="ECO:0000313" key="2">
    <source>
        <dbReference type="EMBL" id="KAK7576309.1"/>
    </source>
</evidence>